<feature type="transmembrane region" description="Helical" evidence="6">
    <location>
        <begin position="208"/>
        <end position="230"/>
    </location>
</feature>
<dbReference type="GO" id="GO:0120029">
    <property type="term" value="P:proton export across plasma membrane"/>
    <property type="evidence" value="ECO:0007669"/>
    <property type="project" value="InterPro"/>
</dbReference>
<evidence type="ECO:0000256" key="4">
    <source>
        <dbReference type="ARBA" id="ARBA00023136"/>
    </source>
</evidence>
<comment type="subcellular location">
    <subcellularLocation>
        <location evidence="1">Membrane</location>
        <topology evidence="1">Multi-pass membrane protein</topology>
    </subcellularLocation>
</comment>
<feature type="compositionally biased region" description="Basic and acidic residues" evidence="5">
    <location>
        <begin position="564"/>
        <end position="577"/>
    </location>
</feature>
<feature type="domain" description="Cation/H+ exchanger transmembrane" evidence="7">
    <location>
        <begin position="22"/>
        <end position="423"/>
    </location>
</feature>
<keyword evidence="2 6" id="KW-0812">Transmembrane</keyword>
<dbReference type="Pfam" id="PF00999">
    <property type="entry name" value="Na_H_Exchanger"/>
    <property type="match status" value="1"/>
</dbReference>
<feature type="transmembrane region" description="Helical" evidence="6">
    <location>
        <begin position="242"/>
        <end position="261"/>
    </location>
</feature>
<proteinExistence type="predicted"/>
<sequence>MAIEELDAVALSFGLFACLYGLFSYQIKERLYLSEAPLAFLVGILIGPYGLGQLTKWDGEGEDAAYADQISLGLSRIVIGIQVALVGVQLPKYYLIHELRSLSIMLIPVMACMWLITAVLITWVIPDVPLIVALVIAASATPTDPVLSNALVKGSFADQYVPARLRNVISAESGCNDGLAYPFLFLAIRLLKAPTTSQALGNWLLTDIVYTVVAGAAMGVAIGLAANRALRFSCRHDFIDKESFLLFGPMLGLASIGLAGAMGLDDVLVSFVAGNAFTYDDWYRVETEEDEVQNVLDFLLNSIFFAFAGAAVPFATFNLPDLGITPWRLIVLAVLVLLLRRLPPMLLFYKAIPALRDVSEAAFVGYFGPIGAGAILYASIILHEFPLVSDGLDPMGQRVRELIRPITFVLVLASLLGHTLLVPAVKFFLDARGARDERHEAASADEGEDDDEAAEEHYESGMSPPPEDSQGQRRRGPGSVRGRSSMVGTPDVEMAQPASSVHHATLRARSSSTTADVNAAYCRRRSTADGSLERGNGGVEGASAPHVDESSWRHSSGHKLGPHRAVEAHERDRSRRG</sequence>
<dbReference type="GO" id="GO:0005886">
    <property type="term" value="C:plasma membrane"/>
    <property type="evidence" value="ECO:0007669"/>
    <property type="project" value="InterPro"/>
</dbReference>
<dbReference type="GeneID" id="37030455"/>
<evidence type="ECO:0000256" key="5">
    <source>
        <dbReference type="SAM" id="MobiDB-lite"/>
    </source>
</evidence>
<feature type="transmembrane region" description="Helical" evidence="6">
    <location>
        <begin position="102"/>
        <end position="125"/>
    </location>
</feature>
<evidence type="ECO:0000259" key="7">
    <source>
        <dbReference type="Pfam" id="PF00999"/>
    </source>
</evidence>
<dbReference type="PANTHER" id="PTHR31382:SF3">
    <property type="entry name" value="SODIUM ION_PROTON EXCHANGER (EUROFUNG)"/>
    <property type="match status" value="1"/>
</dbReference>
<evidence type="ECO:0000313" key="9">
    <source>
        <dbReference type="Proteomes" id="UP000245884"/>
    </source>
</evidence>
<dbReference type="EMBL" id="KZ819665">
    <property type="protein sequence ID" value="PWN28390.1"/>
    <property type="molecule type" value="Genomic_DNA"/>
</dbReference>
<keyword evidence="4 6" id="KW-0472">Membrane</keyword>
<accession>A0A316USY7</accession>
<protein>
    <recommendedName>
        <fullName evidence="7">Cation/H+ exchanger transmembrane domain-containing protein</fullName>
    </recommendedName>
</protein>
<feature type="transmembrane region" description="Helical" evidence="6">
    <location>
        <begin position="361"/>
        <end position="382"/>
    </location>
</feature>
<dbReference type="AlphaFoldDB" id="A0A316USY7"/>
<evidence type="ECO:0000313" key="8">
    <source>
        <dbReference type="EMBL" id="PWN28390.1"/>
    </source>
</evidence>
<dbReference type="STRING" id="1569628.A0A316USY7"/>
<evidence type="ECO:0000256" key="1">
    <source>
        <dbReference type="ARBA" id="ARBA00004141"/>
    </source>
</evidence>
<gene>
    <name evidence="8" type="ORF">BDZ90DRAFT_264309</name>
</gene>
<feature type="transmembrane region" description="Helical" evidence="6">
    <location>
        <begin position="402"/>
        <end position="429"/>
    </location>
</feature>
<dbReference type="RefSeq" id="XP_025363002.1">
    <property type="nucleotide sequence ID" value="XM_025508632.1"/>
</dbReference>
<dbReference type="GO" id="GO:0015385">
    <property type="term" value="F:sodium:proton antiporter activity"/>
    <property type="evidence" value="ECO:0007669"/>
    <property type="project" value="InterPro"/>
</dbReference>
<dbReference type="GO" id="GO:0042391">
    <property type="term" value="P:regulation of membrane potential"/>
    <property type="evidence" value="ECO:0007669"/>
    <property type="project" value="InterPro"/>
</dbReference>
<feature type="region of interest" description="Disordered" evidence="5">
    <location>
        <begin position="438"/>
        <end position="577"/>
    </location>
</feature>
<feature type="compositionally biased region" description="Low complexity" evidence="5">
    <location>
        <begin position="477"/>
        <end position="488"/>
    </location>
</feature>
<dbReference type="PANTHER" id="PTHR31382">
    <property type="entry name" value="NA(+)/H(+) ANTIPORTER"/>
    <property type="match status" value="1"/>
</dbReference>
<name>A0A316USY7_9BASI</name>
<evidence type="ECO:0000256" key="6">
    <source>
        <dbReference type="SAM" id="Phobius"/>
    </source>
</evidence>
<keyword evidence="3 6" id="KW-1133">Transmembrane helix</keyword>
<keyword evidence="9" id="KW-1185">Reference proteome</keyword>
<dbReference type="Proteomes" id="UP000245884">
    <property type="component" value="Unassembled WGS sequence"/>
</dbReference>
<feature type="transmembrane region" description="Helical" evidence="6">
    <location>
        <begin position="70"/>
        <end position="90"/>
    </location>
</feature>
<organism evidence="8 9">
    <name type="scientific">Jaminaea rosea</name>
    <dbReference type="NCBI Taxonomy" id="1569628"/>
    <lineage>
        <taxon>Eukaryota</taxon>
        <taxon>Fungi</taxon>
        <taxon>Dikarya</taxon>
        <taxon>Basidiomycota</taxon>
        <taxon>Ustilaginomycotina</taxon>
        <taxon>Exobasidiomycetes</taxon>
        <taxon>Microstromatales</taxon>
        <taxon>Microstromatales incertae sedis</taxon>
        <taxon>Jaminaea</taxon>
    </lineage>
</organism>
<feature type="transmembrane region" description="Helical" evidence="6">
    <location>
        <begin position="327"/>
        <end position="349"/>
    </location>
</feature>
<dbReference type="InterPro" id="IPR006153">
    <property type="entry name" value="Cation/H_exchanger_TM"/>
</dbReference>
<feature type="transmembrane region" description="Helical" evidence="6">
    <location>
        <begin position="6"/>
        <end position="25"/>
    </location>
</feature>
<dbReference type="OrthoDB" id="2190219at2759"/>
<feature type="transmembrane region" description="Helical" evidence="6">
    <location>
        <begin position="32"/>
        <end position="50"/>
    </location>
</feature>
<feature type="compositionally biased region" description="Acidic residues" evidence="5">
    <location>
        <begin position="443"/>
        <end position="454"/>
    </location>
</feature>
<evidence type="ECO:0000256" key="3">
    <source>
        <dbReference type="ARBA" id="ARBA00022989"/>
    </source>
</evidence>
<dbReference type="GO" id="GO:0036376">
    <property type="term" value="P:sodium ion export across plasma membrane"/>
    <property type="evidence" value="ECO:0007669"/>
    <property type="project" value="InterPro"/>
</dbReference>
<evidence type="ECO:0000256" key="2">
    <source>
        <dbReference type="ARBA" id="ARBA00022692"/>
    </source>
</evidence>
<reference evidence="8 9" key="1">
    <citation type="journal article" date="2018" name="Mol. Biol. Evol.">
        <title>Broad Genomic Sampling Reveals a Smut Pathogenic Ancestry of the Fungal Clade Ustilaginomycotina.</title>
        <authorList>
            <person name="Kijpornyongpan T."/>
            <person name="Mondo S.J."/>
            <person name="Barry K."/>
            <person name="Sandor L."/>
            <person name="Lee J."/>
            <person name="Lipzen A."/>
            <person name="Pangilinan J."/>
            <person name="LaButti K."/>
            <person name="Hainaut M."/>
            <person name="Henrissat B."/>
            <person name="Grigoriev I.V."/>
            <person name="Spatafora J.W."/>
            <person name="Aime M.C."/>
        </authorList>
    </citation>
    <scope>NUCLEOTIDE SEQUENCE [LARGE SCALE GENOMIC DNA]</scope>
    <source>
        <strain evidence="8 9">MCA 5214</strain>
    </source>
</reference>
<dbReference type="InterPro" id="IPR004712">
    <property type="entry name" value="Na+/H+_antiporter_fungi"/>
</dbReference>